<keyword evidence="4" id="KW-1185">Reference proteome</keyword>
<proteinExistence type="predicted"/>
<evidence type="ECO:0000256" key="1">
    <source>
        <dbReference type="SAM" id="SignalP"/>
    </source>
</evidence>
<feature type="chain" id="PRO_5045836732" evidence="1">
    <location>
        <begin position="22"/>
        <end position="138"/>
    </location>
</feature>
<dbReference type="PANTHER" id="PTHR36919:SF2">
    <property type="entry name" value="BLL6627 PROTEIN"/>
    <property type="match status" value="1"/>
</dbReference>
<comment type="caution">
    <text evidence="3">The sequence shown here is derived from an EMBL/GenBank/DDBJ whole genome shotgun (WGS) entry which is preliminary data.</text>
</comment>
<dbReference type="PANTHER" id="PTHR36919">
    <property type="entry name" value="BLR1215 PROTEIN"/>
    <property type="match status" value="1"/>
</dbReference>
<feature type="signal peptide" evidence="1">
    <location>
        <begin position="1"/>
        <end position="21"/>
    </location>
</feature>
<evidence type="ECO:0000259" key="2">
    <source>
        <dbReference type="Pfam" id="PF09917"/>
    </source>
</evidence>
<gene>
    <name evidence="3" type="ORF">KY084_10350</name>
</gene>
<dbReference type="RefSeq" id="WP_219238397.1">
    <property type="nucleotide sequence ID" value="NZ_JAHWZX010000009.1"/>
</dbReference>
<accession>A0ABS6XM57</accession>
<evidence type="ECO:0000313" key="3">
    <source>
        <dbReference type="EMBL" id="MBW4331271.1"/>
    </source>
</evidence>
<keyword evidence="1" id="KW-0732">Signal</keyword>
<dbReference type="Pfam" id="PF09917">
    <property type="entry name" value="DUF2147"/>
    <property type="match status" value="1"/>
</dbReference>
<evidence type="ECO:0000313" key="4">
    <source>
        <dbReference type="Proteomes" id="UP001197214"/>
    </source>
</evidence>
<protein>
    <submittedName>
        <fullName evidence="3">DUF2147 domain-containing protein</fullName>
    </submittedName>
</protein>
<name>A0ABS6XM57_9SPHN</name>
<sequence>MRIPSFLIAGAALAVSAPAMAAPQAVTGKWITEGGKALVQIGQCGNSVCGKIVKVLKHDPSRPRTDAKNPDPKLRDRPIEGLMILTGFTPDGNVWRGEIYDPESGKTYRSVLQGENGQLTVKGCVAIFCKTQHWKPAS</sequence>
<dbReference type="Proteomes" id="UP001197214">
    <property type="component" value="Unassembled WGS sequence"/>
</dbReference>
<organism evidence="3 4">
    <name type="scientific">Stakelama flava</name>
    <dbReference type="NCBI Taxonomy" id="2860338"/>
    <lineage>
        <taxon>Bacteria</taxon>
        <taxon>Pseudomonadati</taxon>
        <taxon>Pseudomonadota</taxon>
        <taxon>Alphaproteobacteria</taxon>
        <taxon>Sphingomonadales</taxon>
        <taxon>Sphingomonadaceae</taxon>
        <taxon>Stakelama</taxon>
    </lineage>
</organism>
<reference evidence="3 4" key="1">
    <citation type="submission" date="2021-07" db="EMBL/GenBank/DDBJ databases">
        <title>Stakelama flava sp. nov., a novel endophytic bacterium isolated from branch of Kandelia candel.</title>
        <authorList>
            <person name="Tuo L."/>
        </authorList>
    </citation>
    <scope>NUCLEOTIDE SEQUENCE [LARGE SCALE GENOMIC DNA]</scope>
    <source>
        <strain evidence="3 4">CBK3Z-3</strain>
    </source>
</reference>
<dbReference type="EMBL" id="JAHWZX010000009">
    <property type="protein sequence ID" value="MBW4331271.1"/>
    <property type="molecule type" value="Genomic_DNA"/>
</dbReference>
<dbReference type="InterPro" id="IPR019223">
    <property type="entry name" value="DUF2147"/>
</dbReference>
<feature type="domain" description="DUF2147" evidence="2">
    <location>
        <begin position="28"/>
        <end position="135"/>
    </location>
</feature>